<evidence type="ECO:0000313" key="2">
    <source>
        <dbReference type="EMBL" id="BBH00044.1"/>
    </source>
</evidence>
<accession>A0A4Y1R7B4</accession>
<name>A0A4Y1R7B4_PRUDU</name>
<organism evidence="2">
    <name type="scientific">Prunus dulcis</name>
    <name type="common">Almond</name>
    <name type="synonym">Amygdalus dulcis</name>
    <dbReference type="NCBI Taxonomy" id="3755"/>
    <lineage>
        <taxon>Eukaryota</taxon>
        <taxon>Viridiplantae</taxon>
        <taxon>Streptophyta</taxon>
        <taxon>Embryophyta</taxon>
        <taxon>Tracheophyta</taxon>
        <taxon>Spermatophyta</taxon>
        <taxon>Magnoliopsida</taxon>
        <taxon>eudicotyledons</taxon>
        <taxon>Gunneridae</taxon>
        <taxon>Pentapetalae</taxon>
        <taxon>rosids</taxon>
        <taxon>fabids</taxon>
        <taxon>Rosales</taxon>
        <taxon>Rosaceae</taxon>
        <taxon>Amygdaloideae</taxon>
        <taxon>Amygdaleae</taxon>
        <taxon>Prunus</taxon>
    </lineage>
</organism>
<dbReference type="EMBL" id="AP019299">
    <property type="protein sequence ID" value="BBH00044.1"/>
    <property type="molecule type" value="Genomic_DNA"/>
</dbReference>
<dbReference type="InterPro" id="IPR032675">
    <property type="entry name" value="LRR_dom_sf"/>
</dbReference>
<feature type="domain" description="At1g61320/AtMIF1 LRR" evidence="1">
    <location>
        <begin position="31"/>
        <end position="186"/>
    </location>
</feature>
<dbReference type="PANTHER" id="PTHR31900">
    <property type="entry name" value="F-BOX/RNI SUPERFAMILY PROTEIN-RELATED"/>
    <property type="match status" value="1"/>
</dbReference>
<protein>
    <submittedName>
        <fullName evidence="2">Protein with RNI-like/FBD-like domains</fullName>
    </submittedName>
</protein>
<dbReference type="SUPFAM" id="SSF52047">
    <property type="entry name" value="RNI-like"/>
    <property type="match status" value="1"/>
</dbReference>
<evidence type="ECO:0000259" key="1">
    <source>
        <dbReference type="Pfam" id="PF23622"/>
    </source>
</evidence>
<dbReference type="InterPro" id="IPR050232">
    <property type="entry name" value="FBL13/AtMIF1-like"/>
</dbReference>
<dbReference type="Pfam" id="PF23622">
    <property type="entry name" value="LRR_At1g61320_AtMIF1"/>
    <property type="match status" value="1"/>
</dbReference>
<dbReference type="AlphaFoldDB" id="A0A4Y1R7B4"/>
<dbReference type="PANTHER" id="PTHR31900:SF27">
    <property type="entry name" value="FBD DOMAIN-CONTAINING PROTEIN"/>
    <property type="match status" value="1"/>
</dbReference>
<dbReference type="InterPro" id="IPR055357">
    <property type="entry name" value="LRR_At1g61320_AtMIF1"/>
</dbReference>
<proteinExistence type="predicted"/>
<dbReference type="Gene3D" id="3.80.10.10">
    <property type="entry name" value="Ribonuclease Inhibitor"/>
    <property type="match status" value="1"/>
</dbReference>
<sequence>MGFMATEDIISAVLSRRHENSNIKFFGFKGHLKVQWLHDWIPWLVKHKVEELVLRILSGTGMLDFPRPLSRCDSLRSFTLEGKSPFLLFSSSYVKATSGLRNLHTLSLTGVEFSDDDLFSDSSFPFLEKLTIDDCVGIIHLKICCLKVKDLQIYRIRRMNSLDISGMSLETLKINNCFKDMRVNESCVNIFPILRTAQINYHFPFTRIKTQCAVNLFSAFSQVQNLSLYHQIFKVYNLTHKHIVQFQKWDNYLLSGRYTEEQFWEAQAQTLNPLLCHLKVVKIWVPSREIDHERVINIVRFLLEHGKNLQEMIIAPEYPQAYCVPGWKDKIIVVIEGLPRGSASIKISCVKC</sequence>
<gene>
    <name evidence="2" type="ORF">Prudu_009939</name>
</gene>
<reference evidence="2" key="1">
    <citation type="journal article" date="2019" name="Science">
        <title>Mutation of a bHLH transcription factor allowed almond domestication.</title>
        <authorList>
            <person name="Sanchez-Perez R."/>
            <person name="Pavan S."/>
            <person name="Mazzeo R."/>
            <person name="Moldovan C."/>
            <person name="Aiese Cigliano R."/>
            <person name="Del Cueto J."/>
            <person name="Ricciardi F."/>
            <person name="Lotti C."/>
            <person name="Ricciardi L."/>
            <person name="Dicenta F."/>
            <person name="Lopez-Marques R.L."/>
            <person name="Lindberg Moller B."/>
        </authorList>
    </citation>
    <scope>NUCLEOTIDE SEQUENCE</scope>
</reference>